<dbReference type="AlphaFoldDB" id="A0A3N1G9Z5"/>
<evidence type="ECO:0000313" key="1">
    <source>
        <dbReference type="EMBL" id="ROP27053.1"/>
    </source>
</evidence>
<dbReference type="InterPro" id="IPR014543">
    <property type="entry name" value="UCP028291"/>
</dbReference>
<accession>A0A3N1G9Z5</accession>
<reference evidence="1 2" key="1">
    <citation type="journal article" date="2015" name="Stand. Genomic Sci.">
        <title>Genomic Encyclopedia of Bacterial and Archaeal Type Strains, Phase III: the genomes of soil and plant-associated and newly described type strains.</title>
        <authorList>
            <person name="Whitman W.B."/>
            <person name="Woyke T."/>
            <person name="Klenk H.P."/>
            <person name="Zhou Y."/>
            <person name="Lilburn T.G."/>
            <person name="Beck B.J."/>
            <person name="De Vos P."/>
            <person name="Vandamme P."/>
            <person name="Eisen J.A."/>
            <person name="Garrity G."/>
            <person name="Hugenholtz P."/>
            <person name="Kyrpides N.C."/>
        </authorList>
    </citation>
    <scope>NUCLEOTIDE SEQUENCE [LARGE SCALE GENOMIC DNA]</scope>
    <source>
        <strain evidence="1 2">CECT 7306</strain>
    </source>
</reference>
<dbReference type="OrthoDB" id="9806511at2"/>
<organism evidence="1 2">
    <name type="scientific">Pseudokineococcus lusitanus</name>
    <dbReference type="NCBI Taxonomy" id="763993"/>
    <lineage>
        <taxon>Bacteria</taxon>
        <taxon>Bacillati</taxon>
        <taxon>Actinomycetota</taxon>
        <taxon>Actinomycetes</taxon>
        <taxon>Kineosporiales</taxon>
        <taxon>Kineosporiaceae</taxon>
        <taxon>Pseudokineococcus</taxon>
    </lineage>
</organism>
<evidence type="ECO:0008006" key="3">
    <source>
        <dbReference type="Google" id="ProtNLM"/>
    </source>
</evidence>
<dbReference type="EMBL" id="RJKN01000008">
    <property type="protein sequence ID" value="ROP27053.1"/>
    <property type="molecule type" value="Genomic_DNA"/>
</dbReference>
<name>A0A3N1G9Z5_9ACTN</name>
<sequence>MDTPPAVLTSRADVEIDRPERWAKQLVTHLSRKAPVESTAEGEELTIGAGRGVVRAEAARLVLLAHAPDAEVLAVVKDVLGGHLERFAQREGVVVAWEDRTA</sequence>
<dbReference type="RefSeq" id="WP_158674327.1">
    <property type="nucleotide sequence ID" value="NZ_RJKN01000008.1"/>
</dbReference>
<comment type="caution">
    <text evidence="1">The sequence shown here is derived from an EMBL/GenBank/DDBJ whole genome shotgun (WGS) entry which is preliminary data.</text>
</comment>
<keyword evidence="2" id="KW-1185">Reference proteome</keyword>
<dbReference type="Pfam" id="PF09981">
    <property type="entry name" value="DUF2218"/>
    <property type="match status" value="1"/>
</dbReference>
<gene>
    <name evidence="1" type="ORF">EDC03_2981</name>
</gene>
<proteinExistence type="predicted"/>
<dbReference type="Gene3D" id="3.30.310.50">
    <property type="entry name" value="Alpha-D-phosphohexomutase, C-terminal domain"/>
    <property type="match status" value="1"/>
</dbReference>
<protein>
    <recommendedName>
        <fullName evidence="3">DUF2218 domain-containing protein</fullName>
    </recommendedName>
</protein>
<dbReference type="Proteomes" id="UP000276232">
    <property type="component" value="Unassembled WGS sequence"/>
</dbReference>
<dbReference type="InParanoid" id="A0A3N1G9Z5"/>
<evidence type="ECO:0000313" key="2">
    <source>
        <dbReference type="Proteomes" id="UP000276232"/>
    </source>
</evidence>